<dbReference type="EMBL" id="LMVP01000137">
    <property type="protein sequence ID" value="PAV13033.1"/>
    <property type="molecule type" value="Genomic_DNA"/>
</dbReference>
<sequence length="65" mass="7464">MPYFSVRVQTCGQTEGQLQERKPECNGFKTMSDAVPIRGSSLQRRIFQAAHEGGFRICLKYLSYF</sequence>
<gene>
    <name evidence="1" type="ORF">ASJ81_18995</name>
</gene>
<dbReference type="AlphaFoldDB" id="A0A2A2HUT2"/>
<dbReference type="Proteomes" id="UP000218164">
    <property type="component" value="Unassembled WGS sequence"/>
</dbReference>
<reference evidence="1 2" key="1">
    <citation type="journal article" date="2017" name="BMC Genomics">
        <title>Genomic analysis of methanogenic archaea reveals a shift towards energy conservation.</title>
        <authorList>
            <person name="Gilmore S.P."/>
            <person name="Henske J.K."/>
            <person name="Sexton J.A."/>
            <person name="Solomon K.V."/>
            <person name="Seppala S."/>
            <person name="Yoo J.I."/>
            <person name="Huyett L.M."/>
            <person name="Pressman A."/>
            <person name="Cogan J.Z."/>
            <person name="Kivenson V."/>
            <person name="Peng X."/>
            <person name="Tan Y."/>
            <person name="Valentine D.L."/>
            <person name="O'Malley M.A."/>
        </authorList>
    </citation>
    <scope>NUCLEOTIDE SEQUENCE [LARGE SCALE GENOMIC DNA]</scope>
    <source>
        <strain evidence="1 2">MC-15</strain>
    </source>
</reference>
<keyword evidence="2" id="KW-1185">Reference proteome</keyword>
<accession>A0A2A2HUT2</accession>
<dbReference type="RefSeq" id="WP_095644133.1">
    <property type="nucleotide sequence ID" value="NZ_LMVP01000137.1"/>
</dbReference>
<name>A0A2A2HUT2_9EURY</name>
<comment type="caution">
    <text evidence="1">The sequence shown here is derived from an EMBL/GenBank/DDBJ whole genome shotgun (WGS) entry which is preliminary data.</text>
</comment>
<proteinExistence type="predicted"/>
<protein>
    <submittedName>
        <fullName evidence="1">Uncharacterized protein</fullName>
    </submittedName>
</protein>
<evidence type="ECO:0000313" key="2">
    <source>
        <dbReference type="Proteomes" id="UP000218164"/>
    </source>
</evidence>
<evidence type="ECO:0000313" key="1">
    <source>
        <dbReference type="EMBL" id="PAV13033.1"/>
    </source>
</evidence>
<organism evidence="1 2">
    <name type="scientific">Methanosarcina spelaei</name>
    <dbReference type="NCBI Taxonomy" id="1036679"/>
    <lineage>
        <taxon>Archaea</taxon>
        <taxon>Methanobacteriati</taxon>
        <taxon>Methanobacteriota</taxon>
        <taxon>Stenosarchaea group</taxon>
        <taxon>Methanomicrobia</taxon>
        <taxon>Methanosarcinales</taxon>
        <taxon>Methanosarcinaceae</taxon>
        <taxon>Methanosarcina</taxon>
    </lineage>
</organism>